<evidence type="ECO:0000259" key="5">
    <source>
        <dbReference type="Pfam" id="PF02748"/>
    </source>
</evidence>
<dbReference type="InterPro" id="IPR020545">
    <property type="entry name" value="Asp_carbamoyltransf_reg_N"/>
</dbReference>
<dbReference type="SUPFAM" id="SSF57825">
    <property type="entry name" value="Aspartate carbamoyltransferase, Regulatory-chain, C-terminal domain"/>
    <property type="match status" value="1"/>
</dbReference>
<evidence type="ECO:0000256" key="1">
    <source>
        <dbReference type="ARBA" id="ARBA00022723"/>
    </source>
</evidence>
<reference evidence="6" key="2">
    <citation type="journal article" date="2014" name="ISME J.">
        <title>Microbial stratification in low pH oxic and suboxic macroscopic growths along an acid mine drainage.</title>
        <authorList>
            <person name="Mendez-Garcia C."/>
            <person name="Mesa V."/>
            <person name="Sprenger R.R."/>
            <person name="Richter M."/>
            <person name="Diez M.S."/>
            <person name="Solano J."/>
            <person name="Bargiela R."/>
            <person name="Golyshina O.V."/>
            <person name="Manteca A."/>
            <person name="Ramos J.L."/>
            <person name="Gallego J.R."/>
            <person name="Llorente I."/>
            <person name="Martins Dos Santos V.A."/>
            <person name="Jensen O.N."/>
            <person name="Pelaez A.I."/>
            <person name="Sanchez J."/>
            <person name="Ferrer M."/>
        </authorList>
    </citation>
    <scope>NUCLEOTIDE SEQUENCE</scope>
</reference>
<evidence type="ECO:0000313" key="6">
    <source>
        <dbReference type="EMBL" id="EQD77058.1"/>
    </source>
</evidence>
<protein>
    <submittedName>
        <fullName evidence="6">Aspartate transcarbamylase regulatory subunit</fullName>
        <ecNumber evidence="6">2.1.3.2</ecNumber>
    </submittedName>
</protein>
<reference evidence="6" key="1">
    <citation type="submission" date="2013-08" db="EMBL/GenBank/DDBJ databases">
        <authorList>
            <person name="Mendez C."/>
            <person name="Richter M."/>
            <person name="Ferrer M."/>
            <person name="Sanchez J."/>
        </authorList>
    </citation>
    <scope>NUCLEOTIDE SEQUENCE</scope>
</reference>
<dbReference type="SUPFAM" id="SSF54893">
    <property type="entry name" value="Aspartate carbamoyltransferase, Regulatory-chain, N-terminal domain"/>
    <property type="match status" value="1"/>
</dbReference>
<name>T1C7Y7_9ZZZZ</name>
<sequence>MPVSKELRITPIRNGTVVDHIPSGLALEVLRILNVEALGRESTISVALHVRSQRMGWKDIVKVENMELSAPKANAIALIAPTATISIIRETKVREKHAVSLPERLVGILRCPNPNCITNQGEPVDSEFEVTRRRPLAVRCVYCERSVEDFVPLLTR</sequence>
<dbReference type="HAMAP" id="MF_00002">
    <property type="entry name" value="Asp_carb_tr_reg"/>
    <property type="match status" value="1"/>
</dbReference>
<dbReference type="Pfam" id="PF01948">
    <property type="entry name" value="PyrI"/>
    <property type="match status" value="1"/>
</dbReference>
<dbReference type="Gene3D" id="2.30.30.20">
    <property type="entry name" value="Aspartate carbamoyltransferase regulatory subunit, C-terminal domain"/>
    <property type="match status" value="1"/>
</dbReference>
<dbReference type="Pfam" id="PF02748">
    <property type="entry name" value="PyrI_C"/>
    <property type="match status" value="1"/>
</dbReference>
<feature type="domain" description="Aspartate carbamoyltransferase regulatory subunit C-terminal" evidence="5">
    <location>
        <begin position="105"/>
        <end position="148"/>
    </location>
</feature>
<keyword evidence="6" id="KW-0808">Transferase</keyword>
<dbReference type="EC" id="2.1.3.2" evidence="6"/>
<dbReference type="GO" id="GO:0006221">
    <property type="term" value="P:pyrimidine nucleotide biosynthetic process"/>
    <property type="evidence" value="ECO:0007669"/>
    <property type="project" value="UniProtKB-KW"/>
</dbReference>
<evidence type="ECO:0000259" key="4">
    <source>
        <dbReference type="Pfam" id="PF01948"/>
    </source>
</evidence>
<dbReference type="PANTHER" id="PTHR35805">
    <property type="entry name" value="ASPARTATE CARBAMOYLTRANSFERASE REGULATORY CHAIN"/>
    <property type="match status" value="1"/>
</dbReference>
<dbReference type="InterPro" id="IPR002801">
    <property type="entry name" value="Asp_carbamoylTrfase_reg"/>
</dbReference>
<dbReference type="GO" id="GO:0046872">
    <property type="term" value="F:metal ion binding"/>
    <property type="evidence" value="ECO:0007669"/>
    <property type="project" value="UniProtKB-KW"/>
</dbReference>
<dbReference type="InterPro" id="IPR020542">
    <property type="entry name" value="Asp_carbamoyltrfase_reg_C"/>
</dbReference>
<dbReference type="GO" id="GO:0004070">
    <property type="term" value="F:aspartate carbamoyltransferase activity"/>
    <property type="evidence" value="ECO:0007669"/>
    <property type="project" value="UniProtKB-EC"/>
</dbReference>
<gene>
    <name evidence="6" type="ORF">B1B_01280</name>
</gene>
<evidence type="ECO:0000256" key="2">
    <source>
        <dbReference type="ARBA" id="ARBA00022833"/>
    </source>
</evidence>
<keyword evidence="1" id="KW-0479">Metal-binding</keyword>
<dbReference type="Gene3D" id="3.30.70.140">
    <property type="entry name" value="Aspartate carbamoyltransferase regulatory subunit, N-terminal domain"/>
    <property type="match status" value="1"/>
</dbReference>
<dbReference type="GO" id="GO:0006207">
    <property type="term" value="P:'de novo' pyrimidine nucleobase biosynthetic process"/>
    <property type="evidence" value="ECO:0007669"/>
    <property type="project" value="InterPro"/>
</dbReference>
<keyword evidence="2" id="KW-0862">Zinc</keyword>
<comment type="caution">
    <text evidence="6">The sequence shown here is derived from an EMBL/GenBank/DDBJ whole genome shotgun (WGS) entry which is preliminary data.</text>
</comment>
<feature type="domain" description="Aspartate carbamoyltransferase regulatory subunit N-terminal" evidence="4">
    <location>
        <begin position="7"/>
        <end position="99"/>
    </location>
</feature>
<dbReference type="InterPro" id="IPR036792">
    <property type="entry name" value="Asp_carbatrfase_reg_C_sf"/>
</dbReference>
<dbReference type="EMBL" id="AUZY01000892">
    <property type="protein sequence ID" value="EQD77058.1"/>
    <property type="molecule type" value="Genomic_DNA"/>
</dbReference>
<evidence type="ECO:0000256" key="3">
    <source>
        <dbReference type="ARBA" id="ARBA00022975"/>
    </source>
</evidence>
<organism evidence="6">
    <name type="scientific">mine drainage metagenome</name>
    <dbReference type="NCBI Taxonomy" id="410659"/>
    <lineage>
        <taxon>unclassified sequences</taxon>
        <taxon>metagenomes</taxon>
        <taxon>ecological metagenomes</taxon>
    </lineage>
</organism>
<dbReference type="AlphaFoldDB" id="T1C7Y7"/>
<dbReference type="NCBIfam" id="TIGR00240">
    <property type="entry name" value="ATCase_reg"/>
    <property type="match status" value="1"/>
</dbReference>
<accession>T1C7Y7</accession>
<keyword evidence="3" id="KW-0665">Pyrimidine biosynthesis</keyword>
<dbReference type="PANTHER" id="PTHR35805:SF1">
    <property type="entry name" value="ASPARTATE CARBAMOYLTRANSFERASE REGULATORY CHAIN"/>
    <property type="match status" value="1"/>
</dbReference>
<dbReference type="InterPro" id="IPR036793">
    <property type="entry name" value="Asp_carbatrfase_reg_N_sf"/>
</dbReference>
<dbReference type="GO" id="GO:0009347">
    <property type="term" value="C:aspartate carbamoyltransferase complex"/>
    <property type="evidence" value="ECO:0007669"/>
    <property type="project" value="InterPro"/>
</dbReference>
<proteinExistence type="inferred from homology"/>